<dbReference type="AlphaFoldDB" id="A0A380IF05"/>
<dbReference type="InterPro" id="IPR027417">
    <property type="entry name" value="P-loop_NTPase"/>
</dbReference>
<sequence>MAKIPLYSMKINKSREKASEDRTGVHQDQSTTFRFDFQRVLFRVIRTDNWVKPFFKQYKLALVTALFLGFLTFFSAGALMFISGFLISKSASLPTNILLVYIPIVLTRTFGIARPVCRYLERLTSHNWVLKMTSQLRLKLYQTLEQDAVFIKRDFRLGDVIGLLAEDINHLQNLYLRTIFPTVIAWLLYIFIVSALGFFSWWFALFMLFYLAILLLVFPLFSVLVNGARQQIEKTLKNNLYTELTDNVLGISDWIFSHRGAEYVALHEHSQDQLIAVQAKMKHFQNKRALIFEMVYGLLILATFIWASGRFLGNHGGQANWVAAFVLSLLPIIDAFAGLSTASQETNSYVDSIERLNHLPNLRPETVADMQPQAPYDFQIENLSFCYPNDTRLVLDQLDLTIPQGQKLAILGRSGSGKSTLATLLRGDLVPSSGAVLFGGVPVATLGESIPSYIGVIQQDPYLFRTSLLNNIRLGNEKADLEQVWQVLERVGLKEVVETLPQGLDTMVDEAGLRFSGGERHRIALARILLKETPIVILDEPTVGLDPITEKQVLTTFMEELKGKTVIWITHHLKGIEYTDQVIFLENGKLEMAGSPANLAETSPRFRQLKAVDDGEM</sequence>
<feature type="transmembrane region" description="Helical" evidence="7">
    <location>
        <begin position="208"/>
        <end position="228"/>
    </location>
</feature>
<dbReference type="InterPro" id="IPR011527">
    <property type="entry name" value="ABC1_TM_dom"/>
</dbReference>
<dbReference type="NCBIfam" id="TIGR02868">
    <property type="entry name" value="CydC"/>
    <property type="match status" value="1"/>
</dbReference>
<gene>
    <name evidence="10" type="ORF">NCTC12957_01250</name>
</gene>
<dbReference type="EMBL" id="UHEN01000001">
    <property type="protein sequence ID" value="SUN07550.1"/>
    <property type="molecule type" value="Genomic_DNA"/>
</dbReference>
<feature type="transmembrane region" description="Helical" evidence="7">
    <location>
        <begin position="179"/>
        <end position="202"/>
    </location>
</feature>
<feature type="domain" description="ABC transporter" evidence="8">
    <location>
        <begin position="378"/>
        <end position="612"/>
    </location>
</feature>
<feature type="domain" description="ABC transmembrane type-1" evidence="9">
    <location>
        <begin position="63"/>
        <end position="348"/>
    </location>
</feature>
<reference evidence="10 11" key="1">
    <citation type="submission" date="2018-06" db="EMBL/GenBank/DDBJ databases">
        <authorList>
            <consortium name="Pathogen Informatics"/>
            <person name="Doyle S."/>
        </authorList>
    </citation>
    <scope>NUCLEOTIDE SEQUENCE [LARGE SCALE GENOMIC DNA]</scope>
    <source>
        <strain evidence="10 11">NCTC12957</strain>
    </source>
</reference>
<feature type="transmembrane region" description="Helical" evidence="7">
    <location>
        <begin position="321"/>
        <end position="339"/>
    </location>
</feature>
<keyword evidence="6 7" id="KW-0472">Membrane</keyword>
<dbReference type="Gene3D" id="1.20.1560.10">
    <property type="entry name" value="ABC transporter type 1, transmembrane domain"/>
    <property type="match status" value="1"/>
</dbReference>
<evidence type="ECO:0000256" key="2">
    <source>
        <dbReference type="ARBA" id="ARBA00022692"/>
    </source>
</evidence>
<dbReference type="Pfam" id="PF00005">
    <property type="entry name" value="ABC_tran"/>
    <property type="match status" value="1"/>
</dbReference>
<keyword evidence="5 7" id="KW-1133">Transmembrane helix</keyword>
<comment type="subcellular location">
    <subcellularLocation>
        <location evidence="1">Cell membrane</location>
        <topology evidence="1">Multi-pass membrane protein</topology>
    </subcellularLocation>
</comment>
<evidence type="ECO:0000313" key="10">
    <source>
        <dbReference type="EMBL" id="SUN07550.1"/>
    </source>
</evidence>
<accession>A0A380IF05</accession>
<dbReference type="Proteomes" id="UP000255213">
    <property type="component" value="Unassembled WGS sequence"/>
</dbReference>
<dbReference type="InterPro" id="IPR014223">
    <property type="entry name" value="ABC_CydC/D"/>
</dbReference>
<dbReference type="PROSITE" id="PS50893">
    <property type="entry name" value="ABC_TRANSPORTER_2"/>
    <property type="match status" value="1"/>
</dbReference>
<dbReference type="GO" id="GO:0034775">
    <property type="term" value="P:glutathione transmembrane transport"/>
    <property type="evidence" value="ECO:0007669"/>
    <property type="project" value="InterPro"/>
</dbReference>
<dbReference type="InterPro" id="IPR039421">
    <property type="entry name" value="Type_1_exporter"/>
</dbReference>
<keyword evidence="3" id="KW-0547">Nucleotide-binding</keyword>
<evidence type="ECO:0000256" key="7">
    <source>
        <dbReference type="SAM" id="Phobius"/>
    </source>
</evidence>
<evidence type="ECO:0000256" key="5">
    <source>
        <dbReference type="ARBA" id="ARBA00022989"/>
    </source>
</evidence>
<evidence type="ECO:0000259" key="8">
    <source>
        <dbReference type="PROSITE" id="PS50893"/>
    </source>
</evidence>
<feature type="transmembrane region" description="Helical" evidence="7">
    <location>
        <begin position="93"/>
        <end position="113"/>
    </location>
</feature>
<dbReference type="InterPro" id="IPR003593">
    <property type="entry name" value="AAA+_ATPase"/>
</dbReference>
<keyword evidence="4" id="KW-0067">ATP-binding</keyword>
<name>A0A380IF05_STRAI</name>
<dbReference type="GO" id="GO:0005524">
    <property type="term" value="F:ATP binding"/>
    <property type="evidence" value="ECO:0007669"/>
    <property type="project" value="UniProtKB-KW"/>
</dbReference>
<protein>
    <submittedName>
        <fullName evidence="10">Thiol reductant ABC exporter, CydC subunit</fullName>
    </submittedName>
</protein>
<dbReference type="PANTHER" id="PTHR43394">
    <property type="entry name" value="ATP-DEPENDENT PERMEASE MDL1, MITOCHONDRIAL"/>
    <property type="match status" value="1"/>
</dbReference>
<dbReference type="RefSeq" id="WP_244912647.1">
    <property type="nucleotide sequence ID" value="NZ_MSJL01000002.1"/>
</dbReference>
<dbReference type="GO" id="GO:0015421">
    <property type="term" value="F:ABC-type oligopeptide transporter activity"/>
    <property type="evidence" value="ECO:0007669"/>
    <property type="project" value="TreeGrafter"/>
</dbReference>
<dbReference type="InterPro" id="IPR036640">
    <property type="entry name" value="ABC1_TM_sf"/>
</dbReference>
<evidence type="ECO:0000256" key="3">
    <source>
        <dbReference type="ARBA" id="ARBA00022741"/>
    </source>
</evidence>
<dbReference type="GO" id="GO:0045454">
    <property type="term" value="P:cell redox homeostasis"/>
    <property type="evidence" value="ECO:0007669"/>
    <property type="project" value="InterPro"/>
</dbReference>
<dbReference type="GO" id="GO:0005886">
    <property type="term" value="C:plasma membrane"/>
    <property type="evidence" value="ECO:0007669"/>
    <property type="project" value="UniProtKB-SubCell"/>
</dbReference>
<dbReference type="PROSITE" id="PS50929">
    <property type="entry name" value="ABC_TM1F"/>
    <property type="match status" value="1"/>
</dbReference>
<evidence type="ECO:0000256" key="4">
    <source>
        <dbReference type="ARBA" id="ARBA00022840"/>
    </source>
</evidence>
<evidence type="ECO:0000313" key="11">
    <source>
        <dbReference type="Proteomes" id="UP000255213"/>
    </source>
</evidence>
<dbReference type="CDD" id="cd03247">
    <property type="entry name" value="ABCC_cytochrome_bd"/>
    <property type="match status" value="1"/>
</dbReference>
<dbReference type="Gene3D" id="3.40.50.300">
    <property type="entry name" value="P-loop containing nucleotide triphosphate hydrolases"/>
    <property type="match status" value="1"/>
</dbReference>
<dbReference type="GO" id="GO:0016887">
    <property type="term" value="F:ATP hydrolysis activity"/>
    <property type="evidence" value="ECO:0007669"/>
    <property type="project" value="InterPro"/>
</dbReference>
<dbReference type="SMART" id="SM00382">
    <property type="entry name" value="AAA"/>
    <property type="match status" value="1"/>
</dbReference>
<organism evidence="10 11">
    <name type="scientific">Streptococcus acidominimus</name>
    <dbReference type="NCBI Taxonomy" id="1326"/>
    <lineage>
        <taxon>Bacteria</taxon>
        <taxon>Bacillati</taxon>
        <taxon>Bacillota</taxon>
        <taxon>Bacilli</taxon>
        <taxon>Lactobacillales</taxon>
        <taxon>Streptococcaceae</taxon>
        <taxon>Streptococcus</taxon>
    </lineage>
</organism>
<feature type="transmembrane region" description="Helical" evidence="7">
    <location>
        <begin position="60"/>
        <end position="87"/>
    </location>
</feature>
<evidence type="ECO:0000259" key="9">
    <source>
        <dbReference type="PROSITE" id="PS50929"/>
    </source>
</evidence>
<dbReference type="PANTHER" id="PTHR43394:SF1">
    <property type="entry name" value="ATP-BINDING CASSETTE SUB-FAMILY B MEMBER 10, MITOCHONDRIAL"/>
    <property type="match status" value="1"/>
</dbReference>
<feature type="transmembrane region" description="Helical" evidence="7">
    <location>
        <begin position="290"/>
        <end position="309"/>
    </location>
</feature>
<evidence type="ECO:0000256" key="6">
    <source>
        <dbReference type="ARBA" id="ARBA00023136"/>
    </source>
</evidence>
<evidence type="ECO:0000256" key="1">
    <source>
        <dbReference type="ARBA" id="ARBA00004651"/>
    </source>
</evidence>
<proteinExistence type="predicted"/>
<dbReference type="SUPFAM" id="SSF90123">
    <property type="entry name" value="ABC transporter transmembrane region"/>
    <property type="match status" value="1"/>
</dbReference>
<dbReference type="SUPFAM" id="SSF52540">
    <property type="entry name" value="P-loop containing nucleoside triphosphate hydrolases"/>
    <property type="match status" value="1"/>
</dbReference>
<dbReference type="InterPro" id="IPR003439">
    <property type="entry name" value="ABC_transporter-like_ATP-bd"/>
</dbReference>
<keyword evidence="2 7" id="KW-0812">Transmembrane</keyword>